<dbReference type="Proteomes" id="UP000831327">
    <property type="component" value="Chromosome"/>
</dbReference>
<evidence type="ECO:0000313" key="1">
    <source>
        <dbReference type="EMBL" id="BDG75026.1"/>
    </source>
</evidence>
<gene>
    <name evidence="1" type="ORF">Rmf_49550</name>
</gene>
<organism evidence="1 2">
    <name type="scientific">Roseomonas fluvialis</name>
    <dbReference type="NCBI Taxonomy" id="1750527"/>
    <lineage>
        <taxon>Bacteria</taxon>
        <taxon>Pseudomonadati</taxon>
        <taxon>Pseudomonadota</taxon>
        <taxon>Alphaproteobacteria</taxon>
        <taxon>Acetobacterales</taxon>
        <taxon>Roseomonadaceae</taxon>
        <taxon>Roseomonas</taxon>
    </lineage>
</organism>
<dbReference type="EMBL" id="AP025637">
    <property type="protein sequence ID" value="BDG75026.1"/>
    <property type="molecule type" value="Genomic_DNA"/>
</dbReference>
<sequence>MHGNSIRWAVIGLGLMVTPALGQGDGTMKPGASPPLVPPGASVPLTPVAPAPIVLAPVVPGPGVAGDSALNGGDRTAAVADVVSTHSVDQLLQQAGQALRQNNPALANELIERAEAQVLTRSTIAGTETIPNRVGPIGRMAEARAAIARRDTSSAQALIAEAGSMARAQGM</sequence>
<reference evidence="1 2" key="1">
    <citation type="journal article" date="2016" name="Microbes Environ.">
        <title>Phylogenetically diverse aerobic anoxygenic phototrophic bacteria isolated from epilithic biofilms in Tama river, Japan.</title>
        <authorList>
            <person name="Hirose S."/>
            <person name="Matsuura K."/>
            <person name="Haruta S."/>
        </authorList>
    </citation>
    <scope>NUCLEOTIDE SEQUENCE [LARGE SCALE GENOMIC DNA]</scope>
    <source>
        <strain evidence="1 2">S08</strain>
    </source>
</reference>
<keyword evidence="2" id="KW-1185">Reference proteome</keyword>
<name>A0ABM7YAA1_9PROT</name>
<protein>
    <submittedName>
        <fullName evidence="1">Uncharacterized protein</fullName>
    </submittedName>
</protein>
<accession>A0ABM7YAA1</accession>
<dbReference type="RefSeq" id="WP_244457120.1">
    <property type="nucleotide sequence ID" value="NZ_AP025637.1"/>
</dbReference>
<evidence type="ECO:0000313" key="2">
    <source>
        <dbReference type="Proteomes" id="UP000831327"/>
    </source>
</evidence>
<proteinExistence type="predicted"/>